<proteinExistence type="predicted"/>
<evidence type="ECO:0000313" key="2">
    <source>
        <dbReference type="EMBL" id="PWG18087.1"/>
    </source>
</evidence>
<feature type="region of interest" description="Disordered" evidence="1">
    <location>
        <begin position="63"/>
        <end position="87"/>
    </location>
</feature>
<dbReference type="EMBL" id="QETF01000002">
    <property type="protein sequence ID" value="PWG18087.1"/>
    <property type="molecule type" value="Genomic_DNA"/>
</dbReference>
<comment type="caution">
    <text evidence="2">The sequence shown here is derived from an EMBL/GenBank/DDBJ whole genome shotgun (WGS) entry which is preliminary data.</text>
</comment>
<accession>A0A2V1P9T1</accession>
<protein>
    <submittedName>
        <fullName evidence="2">Uncharacterized protein</fullName>
    </submittedName>
</protein>
<organism evidence="2 3">
    <name type="scientific">Salibaculum griseiflavum</name>
    <dbReference type="NCBI Taxonomy" id="1914409"/>
    <lineage>
        <taxon>Bacteria</taxon>
        <taxon>Pseudomonadati</taxon>
        <taxon>Pseudomonadota</taxon>
        <taxon>Alphaproteobacteria</taxon>
        <taxon>Rhodobacterales</taxon>
        <taxon>Roseobacteraceae</taxon>
        <taxon>Salibaculum</taxon>
    </lineage>
</organism>
<gene>
    <name evidence="2" type="ORF">DFK10_02145</name>
</gene>
<reference evidence="3" key="1">
    <citation type="submission" date="2018-05" db="EMBL/GenBank/DDBJ databases">
        <authorList>
            <person name="Du Z."/>
            <person name="Wang X."/>
        </authorList>
    </citation>
    <scope>NUCLEOTIDE SEQUENCE [LARGE SCALE GENOMIC DNA]</scope>
    <source>
        <strain evidence="3">WDS4C29</strain>
    </source>
</reference>
<evidence type="ECO:0000313" key="3">
    <source>
        <dbReference type="Proteomes" id="UP000245293"/>
    </source>
</evidence>
<dbReference type="AlphaFoldDB" id="A0A2V1P9T1"/>
<evidence type="ECO:0000256" key="1">
    <source>
        <dbReference type="SAM" id="MobiDB-lite"/>
    </source>
</evidence>
<keyword evidence="3" id="KW-1185">Reference proteome</keyword>
<dbReference type="Proteomes" id="UP000245293">
    <property type="component" value="Unassembled WGS sequence"/>
</dbReference>
<sequence>MVTSAMVRFPFALGFLFLSVHRGGTVLVFDMKPATNDALITIPAGPRPVVGPLISFNMIVRPGKGRSEGLRKPRPAPTLKATRNRRA</sequence>
<name>A0A2V1P9T1_9RHOB</name>